<dbReference type="InterPro" id="IPR018060">
    <property type="entry name" value="HTH_AraC"/>
</dbReference>
<dbReference type="Proteomes" id="UP000252586">
    <property type="component" value="Unassembled WGS sequence"/>
</dbReference>
<dbReference type="OrthoDB" id="241790at2"/>
<dbReference type="GO" id="GO:0043565">
    <property type="term" value="F:sequence-specific DNA binding"/>
    <property type="evidence" value="ECO:0007669"/>
    <property type="project" value="InterPro"/>
</dbReference>
<dbReference type="PROSITE" id="PS01124">
    <property type="entry name" value="HTH_ARAC_FAMILY_2"/>
    <property type="match status" value="1"/>
</dbReference>
<keyword evidence="2 5" id="KW-0238">DNA-binding</keyword>
<dbReference type="InterPro" id="IPR020449">
    <property type="entry name" value="Tscrpt_reg_AraC-type_HTH"/>
</dbReference>
<evidence type="ECO:0000256" key="2">
    <source>
        <dbReference type="ARBA" id="ARBA00023125"/>
    </source>
</evidence>
<evidence type="ECO:0000256" key="3">
    <source>
        <dbReference type="ARBA" id="ARBA00023163"/>
    </source>
</evidence>
<dbReference type="InterPro" id="IPR009057">
    <property type="entry name" value="Homeodomain-like_sf"/>
</dbReference>
<dbReference type="AlphaFoldDB" id="A0A366E117"/>
<dbReference type="PANTHER" id="PTHR46796">
    <property type="entry name" value="HTH-TYPE TRANSCRIPTIONAL ACTIVATOR RHAS-RELATED"/>
    <property type="match status" value="1"/>
</dbReference>
<dbReference type="EMBL" id="QNRE01000001">
    <property type="protein sequence ID" value="RBO96003.1"/>
    <property type="molecule type" value="Genomic_DNA"/>
</dbReference>
<dbReference type="SMART" id="SM00342">
    <property type="entry name" value="HTH_ARAC"/>
    <property type="match status" value="1"/>
</dbReference>
<accession>A0A366E117</accession>
<dbReference type="SUPFAM" id="SSF46689">
    <property type="entry name" value="Homeodomain-like"/>
    <property type="match status" value="2"/>
</dbReference>
<evidence type="ECO:0000256" key="1">
    <source>
        <dbReference type="ARBA" id="ARBA00023015"/>
    </source>
</evidence>
<keyword evidence="1" id="KW-0805">Transcription regulation</keyword>
<feature type="domain" description="HTH araC/xylS-type" evidence="4">
    <location>
        <begin position="218"/>
        <end position="316"/>
    </location>
</feature>
<dbReference type="GO" id="GO:0003700">
    <property type="term" value="F:DNA-binding transcription factor activity"/>
    <property type="evidence" value="ECO:0007669"/>
    <property type="project" value="InterPro"/>
</dbReference>
<keyword evidence="6" id="KW-1185">Reference proteome</keyword>
<dbReference type="InterPro" id="IPR032783">
    <property type="entry name" value="AraC_lig"/>
</dbReference>
<evidence type="ECO:0000313" key="6">
    <source>
        <dbReference type="Proteomes" id="UP000252586"/>
    </source>
</evidence>
<dbReference type="PRINTS" id="PR00032">
    <property type="entry name" value="HTHARAC"/>
</dbReference>
<evidence type="ECO:0000259" key="4">
    <source>
        <dbReference type="PROSITE" id="PS01124"/>
    </source>
</evidence>
<dbReference type="RefSeq" id="WP_067510976.1">
    <property type="nucleotide sequence ID" value="NZ_CP107943.1"/>
</dbReference>
<comment type="caution">
    <text evidence="5">The sequence shown here is derived from an EMBL/GenBank/DDBJ whole genome shotgun (WGS) entry which is preliminary data.</text>
</comment>
<dbReference type="InterPro" id="IPR050204">
    <property type="entry name" value="AraC_XylS_family_regulators"/>
</dbReference>
<keyword evidence="3" id="KW-0804">Transcription</keyword>
<reference evidence="5 6" key="1">
    <citation type="submission" date="2018-06" db="EMBL/GenBank/DDBJ databases">
        <title>Genomic Encyclopedia of Type Strains, Phase IV (KMG-IV): sequencing the most valuable type-strain genomes for metagenomic binning, comparative biology and taxonomic classification.</title>
        <authorList>
            <person name="Goeker M."/>
        </authorList>
    </citation>
    <scope>NUCLEOTIDE SEQUENCE [LARGE SCALE GENOMIC DNA]</scope>
    <source>
        <strain evidence="5 6">DSM 44599</strain>
    </source>
</reference>
<dbReference type="PANTHER" id="PTHR46796:SF7">
    <property type="entry name" value="ARAC FAMILY TRANSCRIPTIONAL REGULATOR"/>
    <property type="match status" value="1"/>
</dbReference>
<evidence type="ECO:0000313" key="5">
    <source>
        <dbReference type="EMBL" id="RBO96003.1"/>
    </source>
</evidence>
<gene>
    <name evidence="5" type="ORF">DFR74_10114</name>
</gene>
<sequence length="326" mass="35718">MRGDDPWTTSDPLGEALHFLRMSGTFYCRSELTAPWGLRLSPEPGSMWFHVVNTGRCWLDVDGHEPRQLQPGDFALVPHGEGHLLLSEPGSPAAPVEQLPYDYASDRYAILRHGGGGAPTGIVCGTVRFGHPAARDLVAALPRTIVVDGAPDSPTPESEWMYSTLRLIAAEGRHLRPGGEAVITRLSDILVIQAIRAWIAREGDRSGWLAALRDPRIGHALALVHRDPARPWSVASLARETAMSRSAFAARFTELVGEPVMRYVTRWRMQVALDLLRHEDVAVTQLAGRLGYESEAAFSRAFKRTLGVAPGAIRRSPELPVYAAIT</sequence>
<protein>
    <submittedName>
        <fullName evidence="5">AraC-like DNA-binding protein</fullName>
    </submittedName>
</protein>
<proteinExistence type="predicted"/>
<name>A0A366E117_9NOCA</name>
<dbReference type="Gene3D" id="1.10.10.60">
    <property type="entry name" value="Homeodomain-like"/>
    <property type="match status" value="2"/>
</dbReference>
<dbReference type="STRING" id="1210090.GCA_001613185_04274"/>
<dbReference type="Pfam" id="PF12833">
    <property type="entry name" value="HTH_18"/>
    <property type="match status" value="1"/>
</dbReference>
<dbReference type="Pfam" id="PF12852">
    <property type="entry name" value="Cupin_6"/>
    <property type="match status" value="1"/>
</dbReference>
<organism evidence="5 6">
    <name type="scientific">Nocardia puris</name>
    <dbReference type="NCBI Taxonomy" id="208602"/>
    <lineage>
        <taxon>Bacteria</taxon>
        <taxon>Bacillati</taxon>
        <taxon>Actinomycetota</taxon>
        <taxon>Actinomycetes</taxon>
        <taxon>Mycobacteriales</taxon>
        <taxon>Nocardiaceae</taxon>
        <taxon>Nocardia</taxon>
    </lineage>
</organism>